<sequence>MTNCSAPRLTSRPQWLWKHVALSCVLVSILLPAVVPINDEYCIHHQDAPVPSEMSDSSIENDNGTEFRIVERDEWGARPPSDPLRKMKLPVPHVIICHTATAFCTTQSECANELRIIQNNQMKNDYADIAYNFMVGGDGLAYVGRNWNYVGGHSGEYNGKSIGIAFIGNFTSVVPPKTQLNAAQKLIELGRGAGKIAPDYKLLGHRQAVKTKSPGDALYNEIKKWPHWSSQPRP</sequence>
<dbReference type="SUPFAM" id="SSF55846">
    <property type="entry name" value="N-acetylmuramoyl-L-alanine amidase-like"/>
    <property type="match status" value="1"/>
</dbReference>
<comment type="similarity">
    <text evidence="1">Belongs to the N-acetylmuramoyl-L-alanine amidase 2 family.</text>
</comment>
<feature type="domain" description="N-acetylmuramoyl-L-alanine amidase" evidence="4">
    <location>
        <begin position="79"/>
        <end position="215"/>
    </location>
</feature>
<name>A0A6J1R735_9HYME</name>
<organism evidence="6 7">
    <name type="scientific">Temnothorax curvispinosus</name>
    <dbReference type="NCBI Taxonomy" id="300111"/>
    <lineage>
        <taxon>Eukaryota</taxon>
        <taxon>Metazoa</taxon>
        <taxon>Ecdysozoa</taxon>
        <taxon>Arthropoda</taxon>
        <taxon>Hexapoda</taxon>
        <taxon>Insecta</taxon>
        <taxon>Pterygota</taxon>
        <taxon>Neoptera</taxon>
        <taxon>Endopterygota</taxon>
        <taxon>Hymenoptera</taxon>
        <taxon>Apocrita</taxon>
        <taxon>Aculeata</taxon>
        <taxon>Formicoidea</taxon>
        <taxon>Formicidae</taxon>
        <taxon>Myrmicinae</taxon>
        <taxon>Temnothorax</taxon>
    </lineage>
</organism>
<dbReference type="CDD" id="cd06583">
    <property type="entry name" value="PGRP"/>
    <property type="match status" value="1"/>
</dbReference>
<dbReference type="PANTHER" id="PTHR11022">
    <property type="entry name" value="PEPTIDOGLYCAN RECOGNITION PROTEIN"/>
    <property type="match status" value="1"/>
</dbReference>
<dbReference type="RefSeq" id="XP_024890023.1">
    <property type="nucleotide sequence ID" value="XM_025034255.1"/>
</dbReference>
<dbReference type="InterPro" id="IPR015510">
    <property type="entry name" value="PGRP"/>
</dbReference>
<dbReference type="GO" id="GO:0008270">
    <property type="term" value="F:zinc ion binding"/>
    <property type="evidence" value="ECO:0007669"/>
    <property type="project" value="InterPro"/>
</dbReference>
<keyword evidence="3" id="KW-0391">Immunity</keyword>
<accession>A0A6J1R735</accession>
<proteinExistence type="inferred from homology"/>
<dbReference type="GeneID" id="112466250"/>
<dbReference type="Proteomes" id="UP000504618">
    <property type="component" value="Unplaced"/>
</dbReference>
<dbReference type="PANTHER" id="PTHR11022:SF41">
    <property type="entry name" value="PEPTIDOGLYCAN-RECOGNITION PROTEIN LC-RELATED"/>
    <property type="match status" value="1"/>
</dbReference>
<dbReference type="SMART" id="SM00701">
    <property type="entry name" value="PGRP"/>
    <property type="match status" value="1"/>
</dbReference>
<dbReference type="InterPro" id="IPR006619">
    <property type="entry name" value="PGRP_domain_met/bac"/>
</dbReference>
<feature type="domain" description="Peptidoglycan recognition protein family" evidence="5">
    <location>
        <begin position="67"/>
        <end position="209"/>
    </location>
</feature>
<dbReference type="GO" id="GO:0045087">
    <property type="term" value="P:innate immune response"/>
    <property type="evidence" value="ECO:0007669"/>
    <property type="project" value="UniProtKB-KW"/>
</dbReference>
<dbReference type="Pfam" id="PF01510">
    <property type="entry name" value="Amidase_2"/>
    <property type="match status" value="1"/>
</dbReference>
<dbReference type="GO" id="GO:0008745">
    <property type="term" value="F:N-acetylmuramoyl-L-alanine amidase activity"/>
    <property type="evidence" value="ECO:0007669"/>
    <property type="project" value="InterPro"/>
</dbReference>
<reference evidence="7" key="1">
    <citation type="submission" date="2025-08" db="UniProtKB">
        <authorList>
            <consortium name="RefSeq"/>
        </authorList>
    </citation>
    <scope>IDENTIFICATION</scope>
    <source>
        <tissue evidence="7">Whole body</tissue>
    </source>
</reference>
<evidence type="ECO:0000313" key="6">
    <source>
        <dbReference type="Proteomes" id="UP000504618"/>
    </source>
</evidence>
<dbReference type="AlphaFoldDB" id="A0A6J1R735"/>
<keyword evidence="6" id="KW-1185">Reference proteome</keyword>
<protein>
    <submittedName>
        <fullName evidence="7">Peptidoglycan-recognition protein SD-like</fullName>
    </submittedName>
</protein>
<dbReference type="OrthoDB" id="10001926at2759"/>
<evidence type="ECO:0000256" key="3">
    <source>
        <dbReference type="ARBA" id="ARBA00022859"/>
    </source>
</evidence>
<dbReference type="GO" id="GO:0009253">
    <property type="term" value="P:peptidoglycan catabolic process"/>
    <property type="evidence" value="ECO:0007669"/>
    <property type="project" value="InterPro"/>
</dbReference>
<dbReference type="InterPro" id="IPR002502">
    <property type="entry name" value="Amidase_domain"/>
</dbReference>
<dbReference type="FunFam" id="3.40.80.10:FF:000001">
    <property type="entry name" value="Peptidoglycan recognition protein 1"/>
    <property type="match status" value="1"/>
</dbReference>
<evidence type="ECO:0000259" key="4">
    <source>
        <dbReference type="SMART" id="SM00644"/>
    </source>
</evidence>
<evidence type="ECO:0000259" key="5">
    <source>
        <dbReference type="SMART" id="SM00701"/>
    </source>
</evidence>
<dbReference type="SMART" id="SM00644">
    <property type="entry name" value="Ami_2"/>
    <property type="match status" value="1"/>
</dbReference>
<evidence type="ECO:0000256" key="2">
    <source>
        <dbReference type="ARBA" id="ARBA00022588"/>
    </source>
</evidence>
<dbReference type="Gene3D" id="3.40.80.10">
    <property type="entry name" value="Peptidoglycan recognition protein-like"/>
    <property type="match status" value="1"/>
</dbReference>
<evidence type="ECO:0000313" key="7">
    <source>
        <dbReference type="RefSeq" id="XP_024890023.1"/>
    </source>
</evidence>
<gene>
    <name evidence="7" type="primary">LOC112466250</name>
</gene>
<keyword evidence="2" id="KW-0399">Innate immunity</keyword>
<dbReference type="InterPro" id="IPR036505">
    <property type="entry name" value="Amidase/PGRP_sf"/>
</dbReference>
<evidence type="ECO:0000256" key="1">
    <source>
        <dbReference type="ARBA" id="ARBA00007553"/>
    </source>
</evidence>